<feature type="signal peptide" evidence="2">
    <location>
        <begin position="1"/>
        <end position="23"/>
    </location>
</feature>
<gene>
    <name evidence="3" type="ORF">TOPH_01651</name>
</gene>
<accession>A0A0L0NI62</accession>
<feature type="region of interest" description="Disordered" evidence="1">
    <location>
        <begin position="76"/>
        <end position="97"/>
    </location>
</feature>
<keyword evidence="2" id="KW-0732">Signal</keyword>
<comment type="caution">
    <text evidence="3">The sequence shown here is derived from an EMBL/GenBank/DDBJ whole genome shotgun (WGS) entry which is preliminary data.</text>
</comment>
<dbReference type="Proteomes" id="UP000036947">
    <property type="component" value="Unassembled WGS sequence"/>
</dbReference>
<feature type="chain" id="PRO_5005545173" description="Secreted protein" evidence="2">
    <location>
        <begin position="24"/>
        <end position="97"/>
    </location>
</feature>
<organism evidence="3 4">
    <name type="scientific">Tolypocladium ophioglossoides (strain CBS 100239)</name>
    <name type="common">Snaketongue truffleclub</name>
    <name type="synonym">Elaphocordyceps ophioglossoides</name>
    <dbReference type="NCBI Taxonomy" id="1163406"/>
    <lineage>
        <taxon>Eukaryota</taxon>
        <taxon>Fungi</taxon>
        <taxon>Dikarya</taxon>
        <taxon>Ascomycota</taxon>
        <taxon>Pezizomycotina</taxon>
        <taxon>Sordariomycetes</taxon>
        <taxon>Hypocreomycetidae</taxon>
        <taxon>Hypocreales</taxon>
        <taxon>Ophiocordycipitaceae</taxon>
        <taxon>Tolypocladium</taxon>
    </lineage>
</organism>
<evidence type="ECO:0000313" key="4">
    <source>
        <dbReference type="Proteomes" id="UP000036947"/>
    </source>
</evidence>
<evidence type="ECO:0000256" key="2">
    <source>
        <dbReference type="SAM" id="SignalP"/>
    </source>
</evidence>
<dbReference type="EMBL" id="LFRF01000003">
    <property type="protein sequence ID" value="KND93420.1"/>
    <property type="molecule type" value="Genomic_DNA"/>
</dbReference>
<reference evidence="3 4" key="1">
    <citation type="journal article" date="2015" name="BMC Genomics">
        <title>The genome of the truffle-parasite Tolypocladium ophioglossoides and the evolution of antifungal peptaibiotics.</title>
        <authorList>
            <person name="Quandt C.A."/>
            <person name="Bushley K.E."/>
            <person name="Spatafora J.W."/>
        </authorList>
    </citation>
    <scope>NUCLEOTIDE SEQUENCE [LARGE SCALE GENOMIC DNA]</scope>
    <source>
        <strain evidence="3 4">CBS 100239</strain>
    </source>
</reference>
<sequence length="97" mass="10100">MPHACLALLVAGLERLSIDVTAAADAKARFLPRRPLCACEANPASPPYPLLAARLPGPHIDTSPVIHLDLSRLRNLGTSSPTRPPLVHAALPGVSGS</sequence>
<proteinExistence type="predicted"/>
<protein>
    <recommendedName>
        <fullName evidence="5">Secreted protein</fullName>
    </recommendedName>
</protein>
<keyword evidence="4" id="KW-1185">Reference proteome</keyword>
<evidence type="ECO:0000256" key="1">
    <source>
        <dbReference type="SAM" id="MobiDB-lite"/>
    </source>
</evidence>
<evidence type="ECO:0008006" key="5">
    <source>
        <dbReference type="Google" id="ProtNLM"/>
    </source>
</evidence>
<evidence type="ECO:0000313" key="3">
    <source>
        <dbReference type="EMBL" id="KND93420.1"/>
    </source>
</evidence>
<dbReference type="AlphaFoldDB" id="A0A0L0NI62"/>
<name>A0A0L0NI62_TOLOC</name>